<feature type="transmembrane region" description="Helical" evidence="6">
    <location>
        <begin position="97"/>
        <end position="114"/>
    </location>
</feature>
<keyword evidence="8" id="KW-1185">Reference proteome</keyword>
<keyword evidence="3 6" id="KW-0812">Transmembrane</keyword>
<reference evidence="7 8" key="1">
    <citation type="submission" date="2020-08" db="EMBL/GenBank/DDBJ databases">
        <title>Genomic Encyclopedia of Type Strains, Phase IV (KMG-IV): sequencing the most valuable type-strain genomes for metagenomic binning, comparative biology and taxonomic classification.</title>
        <authorList>
            <person name="Goeker M."/>
        </authorList>
    </citation>
    <scope>NUCLEOTIDE SEQUENCE [LARGE SCALE GENOMIC DNA]</scope>
    <source>
        <strain evidence="7 8">DSM 21769</strain>
    </source>
</reference>
<evidence type="ECO:0000256" key="1">
    <source>
        <dbReference type="ARBA" id="ARBA00004141"/>
    </source>
</evidence>
<comment type="caution">
    <text evidence="7">The sequence shown here is derived from an EMBL/GenBank/DDBJ whole genome shotgun (WGS) entry which is preliminary data.</text>
</comment>
<sequence length="248" mass="26439">MFILLFLLGFLASVYGIIVGAGGGFIFVPMLLFFFDISPQVAAGTGLAIVFLNSVSALYVYFKQQRVLVHKGTQFAIAAIPGTFVGSWLVNHVSEEVFHYGLATLLVGLGLFLAMKKPSVGTEKEAAAIIEGNRVFVTFIIGLLLGIVSSFFGIGGGWLLVPIMIYLFRIDPYKATATSIFALSIYSFAGVIPPMLNGDIAWNILVWSGIGVCVGAQVGALISKKLKASSITRMLALLVIVIAVLLVV</sequence>
<dbReference type="RefSeq" id="WP_184403909.1">
    <property type="nucleotide sequence ID" value="NZ_JACHHJ010000002.1"/>
</dbReference>
<feature type="transmembrane region" description="Helical" evidence="6">
    <location>
        <begin position="204"/>
        <end position="222"/>
    </location>
</feature>
<evidence type="ECO:0000256" key="2">
    <source>
        <dbReference type="ARBA" id="ARBA00009142"/>
    </source>
</evidence>
<dbReference type="Proteomes" id="UP000568839">
    <property type="component" value="Unassembled WGS sequence"/>
</dbReference>
<comment type="similarity">
    <text evidence="2 6">Belongs to the 4-toluene sulfonate uptake permease (TSUP) (TC 2.A.102) family.</text>
</comment>
<evidence type="ECO:0000313" key="8">
    <source>
        <dbReference type="Proteomes" id="UP000568839"/>
    </source>
</evidence>
<gene>
    <name evidence="7" type="ORF">HNR44_001954</name>
</gene>
<evidence type="ECO:0000256" key="5">
    <source>
        <dbReference type="ARBA" id="ARBA00023136"/>
    </source>
</evidence>
<feature type="transmembrane region" description="Helical" evidence="6">
    <location>
        <begin position="135"/>
        <end position="161"/>
    </location>
</feature>
<dbReference type="InterPro" id="IPR002781">
    <property type="entry name" value="TM_pro_TauE-like"/>
</dbReference>
<keyword evidence="4 6" id="KW-1133">Transmembrane helix</keyword>
<keyword evidence="6" id="KW-1003">Cell membrane</keyword>
<organism evidence="7 8">
    <name type="scientific">Geomicrobium halophilum</name>
    <dbReference type="NCBI Taxonomy" id="549000"/>
    <lineage>
        <taxon>Bacteria</taxon>
        <taxon>Bacillati</taxon>
        <taxon>Bacillota</taxon>
        <taxon>Bacilli</taxon>
        <taxon>Bacillales</taxon>
        <taxon>Geomicrobium</taxon>
    </lineage>
</organism>
<proteinExistence type="inferred from homology"/>
<feature type="transmembrane region" description="Helical" evidence="6">
    <location>
        <begin position="40"/>
        <end position="62"/>
    </location>
</feature>
<protein>
    <recommendedName>
        <fullName evidence="6">Probable membrane transporter protein</fullName>
    </recommendedName>
</protein>
<dbReference type="EMBL" id="JACHHJ010000002">
    <property type="protein sequence ID" value="MBB6449976.1"/>
    <property type="molecule type" value="Genomic_DNA"/>
</dbReference>
<keyword evidence="5 6" id="KW-0472">Membrane</keyword>
<comment type="subcellular location">
    <subcellularLocation>
        <location evidence="6">Cell membrane</location>
        <topology evidence="6">Multi-pass membrane protein</topology>
    </subcellularLocation>
    <subcellularLocation>
        <location evidence="1">Membrane</location>
        <topology evidence="1">Multi-pass membrane protein</topology>
    </subcellularLocation>
</comment>
<accession>A0A841PS29</accession>
<dbReference type="InterPro" id="IPR051598">
    <property type="entry name" value="TSUP/Inactive_protease-like"/>
</dbReference>
<evidence type="ECO:0000256" key="3">
    <source>
        <dbReference type="ARBA" id="ARBA00022692"/>
    </source>
</evidence>
<evidence type="ECO:0000256" key="6">
    <source>
        <dbReference type="RuleBase" id="RU363041"/>
    </source>
</evidence>
<dbReference type="PANTHER" id="PTHR43701">
    <property type="entry name" value="MEMBRANE TRANSPORTER PROTEIN MJ0441-RELATED"/>
    <property type="match status" value="1"/>
</dbReference>
<feature type="transmembrane region" description="Helical" evidence="6">
    <location>
        <begin position="74"/>
        <end position="91"/>
    </location>
</feature>
<dbReference type="GO" id="GO:0005886">
    <property type="term" value="C:plasma membrane"/>
    <property type="evidence" value="ECO:0007669"/>
    <property type="project" value="UniProtKB-SubCell"/>
</dbReference>
<evidence type="ECO:0000256" key="4">
    <source>
        <dbReference type="ARBA" id="ARBA00022989"/>
    </source>
</evidence>
<evidence type="ECO:0000313" key="7">
    <source>
        <dbReference type="EMBL" id="MBB6449976.1"/>
    </source>
</evidence>
<dbReference type="AlphaFoldDB" id="A0A841PS29"/>
<dbReference type="Pfam" id="PF01925">
    <property type="entry name" value="TauE"/>
    <property type="match status" value="1"/>
</dbReference>
<feature type="transmembrane region" description="Helical" evidence="6">
    <location>
        <begin position="228"/>
        <end position="247"/>
    </location>
</feature>
<name>A0A841PS29_9BACL</name>
<dbReference type="PANTHER" id="PTHR43701:SF2">
    <property type="entry name" value="MEMBRANE TRANSPORTER PROTEIN YJNA-RELATED"/>
    <property type="match status" value="1"/>
</dbReference>